<proteinExistence type="predicted"/>
<protein>
    <submittedName>
        <fullName evidence="2">Uncharacterized protein</fullName>
    </submittedName>
</protein>
<keyword evidence="3" id="KW-1185">Reference proteome</keyword>
<feature type="region of interest" description="Disordered" evidence="1">
    <location>
        <begin position="96"/>
        <end position="115"/>
    </location>
</feature>
<evidence type="ECO:0000313" key="3">
    <source>
        <dbReference type="Proteomes" id="UP000244005"/>
    </source>
</evidence>
<gene>
    <name evidence="2" type="ORF">MARPO_0077s0032</name>
</gene>
<dbReference type="AlphaFoldDB" id="A0A2R6WLK3"/>
<evidence type="ECO:0000313" key="2">
    <source>
        <dbReference type="EMBL" id="PTQ34703.1"/>
    </source>
</evidence>
<reference evidence="3" key="1">
    <citation type="journal article" date="2017" name="Cell">
        <title>Insights into land plant evolution garnered from the Marchantia polymorpha genome.</title>
        <authorList>
            <person name="Bowman J.L."/>
            <person name="Kohchi T."/>
            <person name="Yamato K.T."/>
            <person name="Jenkins J."/>
            <person name="Shu S."/>
            <person name="Ishizaki K."/>
            <person name="Yamaoka S."/>
            <person name="Nishihama R."/>
            <person name="Nakamura Y."/>
            <person name="Berger F."/>
            <person name="Adam C."/>
            <person name="Aki S.S."/>
            <person name="Althoff F."/>
            <person name="Araki T."/>
            <person name="Arteaga-Vazquez M.A."/>
            <person name="Balasubrmanian S."/>
            <person name="Barry K."/>
            <person name="Bauer D."/>
            <person name="Boehm C.R."/>
            <person name="Briginshaw L."/>
            <person name="Caballero-Perez J."/>
            <person name="Catarino B."/>
            <person name="Chen F."/>
            <person name="Chiyoda S."/>
            <person name="Chovatia M."/>
            <person name="Davies K.M."/>
            <person name="Delmans M."/>
            <person name="Demura T."/>
            <person name="Dierschke T."/>
            <person name="Dolan L."/>
            <person name="Dorantes-Acosta A.E."/>
            <person name="Eklund D.M."/>
            <person name="Florent S.N."/>
            <person name="Flores-Sandoval E."/>
            <person name="Fujiyama A."/>
            <person name="Fukuzawa H."/>
            <person name="Galik B."/>
            <person name="Grimanelli D."/>
            <person name="Grimwood J."/>
            <person name="Grossniklaus U."/>
            <person name="Hamada T."/>
            <person name="Haseloff J."/>
            <person name="Hetherington A.J."/>
            <person name="Higo A."/>
            <person name="Hirakawa Y."/>
            <person name="Hundley H.N."/>
            <person name="Ikeda Y."/>
            <person name="Inoue K."/>
            <person name="Inoue S.I."/>
            <person name="Ishida S."/>
            <person name="Jia Q."/>
            <person name="Kakita M."/>
            <person name="Kanazawa T."/>
            <person name="Kawai Y."/>
            <person name="Kawashima T."/>
            <person name="Kennedy M."/>
            <person name="Kinose K."/>
            <person name="Kinoshita T."/>
            <person name="Kohara Y."/>
            <person name="Koide E."/>
            <person name="Komatsu K."/>
            <person name="Kopischke S."/>
            <person name="Kubo M."/>
            <person name="Kyozuka J."/>
            <person name="Lagercrantz U."/>
            <person name="Lin S.S."/>
            <person name="Lindquist E."/>
            <person name="Lipzen A.M."/>
            <person name="Lu C.W."/>
            <person name="De Luna E."/>
            <person name="Martienssen R.A."/>
            <person name="Minamino N."/>
            <person name="Mizutani M."/>
            <person name="Mizutani M."/>
            <person name="Mochizuki N."/>
            <person name="Monte I."/>
            <person name="Mosher R."/>
            <person name="Nagasaki H."/>
            <person name="Nakagami H."/>
            <person name="Naramoto S."/>
            <person name="Nishitani K."/>
            <person name="Ohtani M."/>
            <person name="Okamoto T."/>
            <person name="Okumura M."/>
            <person name="Phillips J."/>
            <person name="Pollak B."/>
            <person name="Reinders A."/>
            <person name="Rovekamp M."/>
            <person name="Sano R."/>
            <person name="Sawa S."/>
            <person name="Schmid M.W."/>
            <person name="Shirakawa M."/>
            <person name="Solano R."/>
            <person name="Spunde A."/>
            <person name="Suetsugu N."/>
            <person name="Sugano S."/>
            <person name="Sugiyama A."/>
            <person name="Sun R."/>
            <person name="Suzuki Y."/>
            <person name="Takenaka M."/>
            <person name="Takezawa D."/>
            <person name="Tomogane H."/>
            <person name="Tsuzuki M."/>
            <person name="Ueda T."/>
            <person name="Umeda M."/>
            <person name="Ward J.M."/>
            <person name="Watanabe Y."/>
            <person name="Yazaki K."/>
            <person name="Yokoyama R."/>
            <person name="Yoshitake Y."/>
            <person name="Yotsui I."/>
            <person name="Zachgo S."/>
            <person name="Schmutz J."/>
        </authorList>
    </citation>
    <scope>NUCLEOTIDE SEQUENCE [LARGE SCALE GENOMIC DNA]</scope>
    <source>
        <strain evidence="3">Tak-1</strain>
    </source>
</reference>
<accession>A0A2R6WLK3</accession>
<name>A0A2R6WLK3_MARPO</name>
<dbReference type="Proteomes" id="UP000244005">
    <property type="component" value="Unassembled WGS sequence"/>
</dbReference>
<evidence type="ECO:0000256" key="1">
    <source>
        <dbReference type="SAM" id="MobiDB-lite"/>
    </source>
</evidence>
<dbReference type="EMBL" id="KZ772749">
    <property type="protein sequence ID" value="PTQ34703.1"/>
    <property type="molecule type" value="Genomic_DNA"/>
</dbReference>
<organism evidence="2 3">
    <name type="scientific">Marchantia polymorpha</name>
    <name type="common">Common liverwort</name>
    <name type="synonym">Marchantia aquatica</name>
    <dbReference type="NCBI Taxonomy" id="3197"/>
    <lineage>
        <taxon>Eukaryota</taxon>
        <taxon>Viridiplantae</taxon>
        <taxon>Streptophyta</taxon>
        <taxon>Embryophyta</taxon>
        <taxon>Marchantiophyta</taxon>
        <taxon>Marchantiopsida</taxon>
        <taxon>Marchantiidae</taxon>
        <taxon>Marchantiales</taxon>
        <taxon>Marchantiaceae</taxon>
        <taxon>Marchantia</taxon>
    </lineage>
</organism>
<feature type="compositionally biased region" description="Polar residues" evidence="1">
    <location>
        <begin position="96"/>
        <end position="109"/>
    </location>
</feature>
<sequence>MDIELAQLMKPSADESQNFRTDRKSSCSTKALCNSSAILTSVTRNLQHHHHHRHHHRIYPSQNTGLELCSLECATQAPPMARSAALYIAGTLARDPSSQLRFSTSSSACEGSKVP</sequence>